<organism evidence="1 2">
    <name type="scientific">Cellulomonas wangsupingiae</name>
    <dbReference type="NCBI Taxonomy" id="2968085"/>
    <lineage>
        <taxon>Bacteria</taxon>
        <taxon>Bacillati</taxon>
        <taxon>Actinomycetota</taxon>
        <taxon>Actinomycetes</taxon>
        <taxon>Micrococcales</taxon>
        <taxon>Cellulomonadaceae</taxon>
        <taxon>Cellulomonas</taxon>
    </lineage>
</organism>
<keyword evidence="2" id="KW-1185">Reference proteome</keyword>
<dbReference type="Proteomes" id="UP001317322">
    <property type="component" value="Chromosome"/>
</dbReference>
<protein>
    <recommendedName>
        <fullName evidence="3">WD40 repeat domain-containing protein</fullName>
    </recommendedName>
</protein>
<name>A0ABY5K486_9CELL</name>
<sequence>MTDLGHLLGGVEEHVERAHADARPSDAALAVARRTVRRRRVLRDVRRGGVGALVVVAAAGLTTWGPQGGVVPPAAVDPVPSVTPSAAVPSAAPTASPGTLLPLGAPVQVASPRDVPVADLLAAAGPGWTLATVVEERAGQGGAAPWDPANRRTVIALVAPTGERTPLLDVDGAFAAGVDDWRVGEPTAFAAASPWEGEGSFEGLLDLTTGVLTPVPFDWERHPLGLTATGESAWLFSEMPAELLALDAEQRSHYSPIAPGYGVALDPEQAVAATGEDPAAVLHTAGTLRLVAADGTTRDLGDVALPHRLHPLSPDRAWLALHAPDGGLLGLDVRTGATHPVAGAPADPACRLAGWAGAHAVLTACPDGAGAWRLAAVDVAQDRPATPLATSDVPVRDAWPLGDGRVGLGRVVMPAPCDVTSDPAVLEDGTVRSLTEGWSPYDHGTDLTFAGGGVWTFLNGCYAGGRADPQRTVRVDLATGDVTTVSWFEDRGDVDQVVEDGDWRVTSVDVVPAR</sequence>
<proteinExistence type="predicted"/>
<reference evidence="1 2" key="1">
    <citation type="submission" date="2022-07" db="EMBL/GenBank/DDBJ databases">
        <title>Novel species in genus cellulomonas.</title>
        <authorList>
            <person name="Ye L."/>
        </authorList>
    </citation>
    <scope>NUCLEOTIDE SEQUENCE [LARGE SCALE GENOMIC DNA]</scope>
    <source>
        <strain evidence="2">zg-Y908</strain>
    </source>
</reference>
<evidence type="ECO:0008006" key="3">
    <source>
        <dbReference type="Google" id="ProtNLM"/>
    </source>
</evidence>
<dbReference type="RefSeq" id="WP_227563642.1">
    <property type="nucleotide sequence ID" value="NZ_CP101989.1"/>
</dbReference>
<gene>
    <name evidence="1" type="ORF">NP075_18910</name>
</gene>
<evidence type="ECO:0000313" key="2">
    <source>
        <dbReference type="Proteomes" id="UP001317322"/>
    </source>
</evidence>
<evidence type="ECO:0000313" key="1">
    <source>
        <dbReference type="EMBL" id="UUI65150.1"/>
    </source>
</evidence>
<accession>A0ABY5K486</accession>
<dbReference type="EMBL" id="CP101989">
    <property type="protein sequence ID" value="UUI65150.1"/>
    <property type="molecule type" value="Genomic_DNA"/>
</dbReference>